<dbReference type="Proteomes" id="UP000886653">
    <property type="component" value="Unassembled WGS sequence"/>
</dbReference>
<gene>
    <name evidence="1" type="ORF">CROQUDRAFT_196478</name>
</gene>
<name>A0A9P6TFH4_9BASI</name>
<accession>A0A9P6TFH4</accession>
<comment type="caution">
    <text evidence="1">The sequence shown here is derived from an EMBL/GenBank/DDBJ whole genome shotgun (WGS) entry which is preliminary data.</text>
</comment>
<evidence type="ECO:0000313" key="2">
    <source>
        <dbReference type="Proteomes" id="UP000886653"/>
    </source>
</evidence>
<dbReference type="EMBL" id="MU167219">
    <property type="protein sequence ID" value="KAG0150412.1"/>
    <property type="molecule type" value="Genomic_DNA"/>
</dbReference>
<organism evidence="1 2">
    <name type="scientific">Cronartium quercuum f. sp. fusiforme G11</name>
    <dbReference type="NCBI Taxonomy" id="708437"/>
    <lineage>
        <taxon>Eukaryota</taxon>
        <taxon>Fungi</taxon>
        <taxon>Dikarya</taxon>
        <taxon>Basidiomycota</taxon>
        <taxon>Pucciniomycotina</taxon>
        <taxon>Pucciniomycetes</taxon>
        <taxon>Pucciniales</taxon>
        <taxon>Coleosporiaceae</taxon>
        <taxon>Cronartium</taxon>
    </lineage>
</organism>
<proteinExistence type="predicted"/>
<reference evidence="1" key="1">
    <citation type="submission" date="2013-11" db="EMBL/GenBank/DDBJ databases">
        <title>Genome sequence of the fusiform rust pathogen reveals effectors for host alternation and coevolution with pine.</title>
        <authorList>
            <consortium name="DOE Joint Genome Institute"/>
            <person name="Smith K."/>
            <person name="Pendleton A."/>
            <person name="Kubisiak T."/>
            <person name="Anderson C."/>
            <person name="Salamov A."/>
            <person name="Aerts A."/>
            <person name="Riley R."/>
            <person name="Clum A."/>
            <person name="Lindquist E."/>
            <person name="Ence D."/>
            <person name="Campbell M."/>
            <person name="Kronenberg Z."/>
            <person name="Feau N."/>
            <person name="Dhillon B."/>
            <person name="Hamelin R."/>
            <person name="Burleigh J."/>
            <person name="Smith J."/>
            <person name="Yandell M."/>
            <person name="Nelson C."/>
            <person name="Grigoriev I."/>
            <person name="Davis J."/>
        </authorList>
    </citation>
    <scope>NUCLEOTIDE SEQUENCE</scope>
    <source>
        <strain evidence="1">G11</strain>
    </source>
</reference>
<protein>
    <submittedName>
        <fullName evidence="1">Uncharacterized protein</fullName>
    </submittedName>
</protein>
<sequence>MKKKKKLQLVQKRSTDLITSTAPGIYPARVQKYAAMMRTRSLRIPVRRSQHAPKCTAVSFCEGVFRSGSVEPFPEGMGALDTVCPASLIKNTINASYAPHCHQGSHTCLKGNSKSHFNGQEGLSLDNESTTRPSDVGSSGFNQLVCWISLANRASMFHKAFQGACFTKKSKSSIVKAIPQG</sequence>
<keyword evidence="2" id="KW-1185">Reference proteome</keyword>
<evidence type="ECO:0000313" key="1">
    <source>
        <dbReference type="EMBL" id="KAG0150412.1"/>
    </source>
</evidence>
<dbReference type="AlphaFoldDB" id="A0A9P6TFH4"/>